<sequence length="509" mass="56647">MRGGEGWFYRGRARGARHHGARRVMIARLAFACHMAILSFHASPPSDPPQFSCAYPFLTRFSRAVLEVFQNSKWVMQHIAGNLSMSSFQRYKVCTNRSSEERVMAPGSRGVGAVFVRFSNEDSGQTGDAIGESRVPRRSWSRYLSNAPGLAGLLVASRKDSAREGGCPGGKTHFTPSAFFLKSYPSSRAYLTLLPMSDFDVLGTVEKLALPTFARFQICRNSSLDPVKSRRSESSTSCMNVSSFQRVRAHGSTCCESGRLCTQAWQRRWENSRIFSKALFRRPVFTRMVDAAPDVGFRRSWYHPKAYATYFPKIQALHRGELGFARYDLANGGRWNVPYAKGMVKEQSIRFSFQSGQRSGQTLVKLGQPWSNLVEFGQSPPNSGKCTPEYILRVFGQGGPQSGQKRSGQTLVKLGQPWSNLVRLREMCPGSSSWGHLMWRALVGSGRLGSGYLVLRVDTRENPVVRLGLRASPFVVQMDIPRLGEDRTGCEETDRGSKGPFGVEVETGA</sequence>
<name>A0A2N9FUT3_FAGSY</name>
<protein>
    <submittedName>
        <fullName evidence="2">Uncharacterized protein</fullName>
    </submittedName>
</protein>
<evidence type="ECO:0000313" key="2">
    <source>
        <dbReference type="EMBL" id="SPC90870.1"/>
    </source>
</evidence>
<accession>A0A2N9FUT3</accession>
<dbReference type="AlphaFoldDB" id="A0A2N9FUT3"/>
<feature type="region of interest" description="Disordered" evidence="1">
    <location>
        <begin position="486"/>
        <end position="509"/>
    </location>
</feature>
<evidence type="ECO:0000256" key="1">
    <source>
        <dbReference type="SAM" id="MobiDB-lite"/>
    </source>
</evidence>
<gene>
    <name evidence="2" type="ORF">FSB_LOCUS18752</name>
</gene>
<proteinExistence type="predicted"/>
<dbReference type="EMBL" id="OIVN01001184">
    <property type="protein sequence ID" value="SPC90870.1"/>
    <property type="molecule type" value="Genomic_DNA"/>
</dbReference>
<organism evidence="2">
    <name type="scientific">Fagus sylvatica</name>
    <name type="common">Beechnut</name>
    <dbReference type="NCBI Taxonomy" id="28930"/>
    <lineage>
        <taxon>Eukaryota</taxon>
        <taxon>Viridiplantae</taxon>
        <taxon>Streptophyta</taxon>
        <taxon>Embryophyta</taxon>
        <taxon>Tracheophyta</taxon>
        <taxon>Spermatophyta</taxon>
        <taxon>Magnoliopsida</taxon>
        <taxon>eudicotyledons</taxon>
        <taxon>Gunneridae</taxon>
        <taxon>Pentapetalae</taxon>
        <taxon>rosids</taxon>
        <taxon>fabids</taxon>
        <taxon>Fagales</taxon>
        <taxon>Fagaceae</taxon>
        <taxon>Fagus</taxon>
    </lineage>
</organism>
<reference evidence="2" key="1">
    <citation type="submission" date="2018-02" db="EMBL/GenBank/DDBJ databases">
        <authorList>
            <person name="Cohen D.B."/>
            <person name="Kent A.D."/>
        </authorList>
    </citation>
    <scope>NUCLEOTIDE SEQUENCE</scope>
</reference>
<feature type="compositionally biased region" description="Basic and acidic residues" evidence="1">
    <location>
        <begin position="486"/>
        <end position="497"/>
    </location>
</feature>